<dbReference type="Proteomes" id="UP000830375">
    <property type="component" value="Unassembled WGS sequence"/>
</dbReference>
<evidence type="ECO:0000259" key="2">
    <source>
        <dbReference type="Pfam" id="PF00048"/>
    </source>
</evidence>
<feature type="domain" description="Chemokine interleukin-8-like" evidence="2">
    <location>
        <begin position="7"/>
        <end position="41"/>
    </location>
</feature>
<dbReference type="InterPro" id="IPR036048">
    <property type="entry name" value="Interleukin_8-like_sf"/>
</dbReference>
<dbReference type="InterPro" id="IPR001811">
    <property type="entry name" value="Chemokine_IL8-like_dom"/>
</dbReference>
<name>A0ABQ8LF34_LABRO</name>
<dbReference type="Gene3D" id="2.40.50.40">
    <property type="match status" value="1"/>
</dbReference>
<gene>
    <name evidence="3" type="ORF">H4Q32_020097</name>
</gene>
<keyword evidence="4" id="KW-1185">Reference proteome</keyword>
<evidence type="ECO:0000313" key="3">
    <source>
        <dbReference type="EMBL" id="KAI2648929.1"/>
    </source>
</evidence>
<protein>
    <submittedName>
        <fullName evidence="3">C-C motif chemokine 20</fullName>
    </submittedName>
</protein>
<dbReference type="Pfam" id="PF00048">
    <property type="entry name" value="IL8"/>
    <property type="match status" value="1"/>
</dbReference>
<sequence>METDAVTCCLKYKKTPLPCRILKGYDIQATTGGCDLAAIMMKAAMVKSGGF</sequence>
<reference evidence="3 4" key="1">
    <citation type="submission" date="2022-01" db="EMBL/GenBank/DDBJ databases">
        <title>A high-quality chromosome-level genome assembly of rohu carp, Labeo rohita.</title>
        <authorList>
            <person name="Arick M.A. II"/>
            <person name="Hsu C.-Y."/>
            <person name="Magbanua Z."/>
            <person name="Pechanova O."/>
            <person name="Grover C."/>
            <person name="Miller E."/>
            <person name="Thrash A."/>
            <person name="Ezzel L."/>
            <person name="Alam S."/>
            <person name="Benzie J."/>
            <person name="Hamilton M."/>
            <person name="Karsi A."/>
            <person name="Lawrence M.L."/>
            <person name="Peterson D.G."/>
        </authorList>
    </citation>
    <scope>NUCLEOTIDE SEQUENCE [LARGE SCALE GENOMIC DNA]</scope>
    <source>
        <strain evidence="4">BAU-BD-2019</strain>
        <tissue evidence="3">Blood</tissue>
    </source>
</reference>
<evidence type="ECO:0000313" key="4">
    <source>
        <dbReference type="Proteomes" id="UP000830375"/>
    </source>
</evidence>
<accession>A0ABQ8LF34</accession>
<organism evidence="3 4">
    <name type="scientific">Labeo rohita</name>
    <name type="common">Indian major carp</name>
    <name type="synonym">Cyprinus rohita</name>
    <dbReference type="NCBI Taxonomy" id="84645"/>
    <lineage>
        <taxon>Eukaryota</taxon>
        <taxon>Metazoa</taxon>
        <taxon>Chordata</taxon>
        <taxon>Craniata</taxon>
        <taxon>Vertebrata</taxon>
        <taxon>Euteleostomi</taxon>
        <taxon>Actinopterygii</taxon>
        <taxon>Neopterygii</taxon>
        <taxon>Teleostei</taxon>
        <taxon>Ostariophysi</taxon>
        <taxon>Cypriniformes</taxon>
        <taxon>Cyprinidae</taxon>
        <taxon>Labeoninae</taxon>
        <taxon>Labeonini</taxon>
        <taxon>Labeo</taxon>
    </lineage>
</organism>
<dbReference type="EMBL" id="JACTAM010000024">
    <property type="protein sequence ID" value="KAI2648929.1"/>
    <property type="molecule type" value="Genomic_DNA"/>
</dbReference>
<dbReference type="SUPFAM" id="SSF54117">
    <property type="entry name" value="Interleukin 8-like chemokines"/>
    <property type="match status" value="1"/>
</dbReference>
<proteinExistence type="predicted"/>
<keyword evidence="1" id="KW-0202">Cytokine</keyword>
<comment type="caution">
    <text evidence="3">The sequence shown here is derived from an EMBL/GenBank/DDBJ whole genome shotgun (WGS) entry which is preliminary data.</text>
</comment>
<evidence type="ECO:0000256" key="1">
    <source>
        <dbReference type="ARBA" id="ARBA00022514"/>
    </source>
</evidence>